<proteinExistence type="predicted"/>
<dbReference type="AlphaFoldDB" id="A0AA89BYI2"/>
<dbReference type="InterPro" id="IPR011061">
    <property type="entry name" value="Hirudin/antistatin"/>
</dbReference>
<keyword evidence="3" id="KW-1185">Reference proteome</keyword>
<accession>A0AA89BYI2</accession>
<feature type="region of interest" description="Disordered" evidence="1">
    <location>
        <begin position="30"/>
        <end position="55"/>
    </location>
</feature>
<evidence type="ECO:0000313" key="2">
    <source>
        <dbReference type="EMBL" id="KAK3095204.1"/>
    </source>
</evidence>
<organism evidence="2 3">
    <name type="scientific">Pinctada imbricata</name>
    <name type="common">Atlantic pearl-oyster</name>
    <name type="synonym">Pinctada martensii</name>
    <dbReference type="NCBI Taxonomy" id="66713"/>
    <lineage>
        <taxon>Eukaryota</taxon>
        <taxon>Metazoa</taxon>
        <taxon>Spiralia</taxon>
        <taxon>Lophotrochozoa</taxon>
        <taxon>Mollusca</taxon>
        <taxon>Bivalvia</taxon>
        <taxon>Autobranchia</taxon>
        <taxon>Pteriomorphia</taxon>
        <taxon>Pterioida</taxon>
        <taxon>Pterioidea</taxon>
        <taxon>Pteriidae</taxon>
        <taxon>Pinctada</taxon>
    </lineage>
</organism>
<evidence type="ECO:0000256" key="1">
    <source>
        <dbReference type="SAM" id="MobiDB-lite"/>
    </source>
</evidence>
<gene>
    <name evidence="2" type="ORF">FSP39_011504</name>
</gene>
<sequence>MAHELGIHNTNVGDQTNSLAIQHQAMSAGTNGTGYVQHQNHGGPAHITTASPQTTIQPVSPSSTCAPLRCLPPCNKGLTIDSKGCPKCVC</sequence>
<reference evidence="2" key="1">
    <citation type="submission" date="2019-08" db="EMBL/GenBank/DDBJ databases">
        <title>The improved chromosome-level genome for the pearl oyster Pinctada fucata martensii using PacBio sequencing and Hi-C.</title>
        <authorList>
            <person name="Zheng Z."/>
        </authorList>
    </citation>
    <scope>NUCLEOTIDE SEQUENCE</scope>
    <source>
        <strain evidence="2">ZZ-2019</strain>
        <tissue evidence="2">Adductor muscle</tissue>
    </source>
</reference>
<dbReference type="Proteomes" id="UP001186944">
    <property type="component" value="Unassembled WGS sequence"/>
</dbReference>
<evidence type="ECO:0000313" key="3">
    <source>
        <dbReference type="Proteomes" id="UP001186944"/>
    </source>
</evidence>
<dbReference type="GO" id="GO:0004857">
    <property type="term" value="F:enzyme inhibitor activity"/>
    <property type="evidence" value="ECO:0007669"/>
    <property type="project" value="InterPro"/>
</dbReference>
<comment type="caution">
    <text evidence="2">The sequence shown here is derived from an EMBL/GenBank/DDBJ whole genome shotgun (WGS) entry which is preliminary data.</text>
</comment>
<feature type="compositionally biased region" description="Polar residues" evidence="1">
    <location>
        <begin position="30"/>
        <end position="40"/>
    </location>
</feature>
<dbReference type="EMBL" id="VSWD01000008">
    <property type="protein sequence ID" value="KAK3095204.1"/>
    <property type="molecule type" value="Genomic_DNA"/>
</dbReference>
<name>A0AA89BYI2_PINIB</name>
<dbReference type="Gene3D" id="2.10.22.10">
    <property type="entry name" value="Antistasin, domain 1"/>
    <property type="match status" value="1"/>
</dbReference>
<dbReference type="SUPFAM" id="SSF57262">
    <property type="entry name" value="Leech antihemostatic proteins"/>
    <property type="match status" value="1"/>
</dbReference>
<protein>
    <submittedName>
        <fullName evidence="2">Uncharacterized protein</fullName>
    </submittedName>
</protein>